<gene>
    <name evidence="3" type="primary">ftsH</name>
</gene>
<geneLocation type="chloroplast" evidence="3"/>
<reference evidence="3" key="1">
    <citation type="journal article" date="2016" name="Sci. Rep.">
        <title>Chloroplast phylogenomics reveal the deepest branching clade of the Chlorophyta, Palmophyllophyceae class. nov.</title>
        <authorList>
            <person name="Leliaert F."/>
            <person name="Tronholm A."/>
            <person name="Lemieux C."/>
            <person name="Turmel M."/>
            <person name="DePriest M.S."/>
            <person name="Bhattacharya D."/>
            <person name="Karol K.G."/>
            <person name="Fredericq S."/>
            <person name="Zechman F.W."/>
            <person name="Lopez-Bautista J."/>
        </authorList>
    </citation>
    <scope>NUCLEOTIDE SEQUENCE</scope>
</reference>
<dbReference type="SUPFAM" id="SSF52540">
    <property type="entry name" value="P-loop containing nucleoside triphosphate hydrolases"/>
    <property type="match status" value="1"/>
</dbReference>
<name>A0A170TQL0_9VIRI</name>
<dbReference type="Gene3D" id="3.40.50.300">
    <property type="entry name" value="P-loop containing nucleotide triphosphate hydrolases"/>
    <property type="match status" value="1"/>
</dbReference>
<dbReference type="InterPro" id="IPR027417">
    <property type="entry name" value="P-loop_NTPase"/>
</dbReference>
<dbReference type="RefSeq" id="YP_009254459.1">
    <property type="nucleotide sequence ID" value="NC_030220.1"/>
</dbReference>
<dbReference type="Gene3D" id="1.10.8.60">
    <property type="match status" value="1"/>
</dbReference>
<dbReference type="CDD" id="cd19481">
    <property type="entry name" value="RecA-like_protease"/>
    <property type="match status" value="1"/>
</dbReference>
<dbReference type="InterPro" id="IPR003959">
    <property type="entry name" value="ATPase_AAA_core"/>
</dbReference>
<evidence type="ECO:0000259" key="2">
    <source>
        <dbReference type="SMART" id="SM00382"/>
    </source>
</evidence>
<dbReference type="GO" id="GO:0016887">
    <property type="term" value="F:ATP hydrolysis activity"/>
    <property type="evidence" value="ECO:0007669"/>
    <property type="project" value="InterPro"/>
</dbReference>
<keyword evidence="3" id="KW-0132">Cell division</keyword>
<dbReference type="InterPro" id="IPR050168">
    <property type="entry name" value="AAA_ATPase_domain"/>
</dbReference>
<evidence type="ECO:0000313" key="3">
    <source>
        <dbReference type="EMBL" id="CZF96712.1"/>
    </source>
</evidence>
<dbReference type="SMART" id="SM00382">
    <property type="entry name" value="AAA"/>
    <property type="match status" value="1"/>
</dbReference>
<sequence length="663" mass="78916">MKFKKYCKSQTLIRVRSQKNNLKTNNEKRYFSKKIKKQSIDSTFILFFTFCFLIFFEFIFNRGIQKKLKFFQPTNFFYNSSHLELNSLNFQFSRSKTWCLNFTFLYKSIKENIIEKFNTAILFPQNFELSNIYLNESKLLLINLRTIFLTKSVSNIIIKLPEFLLPIGTSILIIIVSYKVFLKIFIFIFTKLLPTAELEKLSKIVFLLNKKPIICRVYQNNLKLKNFIGFQSLLKDINFFSIKTSFNPSETNTLINKIQRLFLPINIFKKNEFINQSRLLLIGPPGSGKTFLAKAIAGEFSLNLVKIFPFDLFETKNYFDNEESLDPIDSDQQIRLLKMYFHYSIRFKPCALFFDNFEFVAKKRSDVENLNSNFNKNKKSEFSKQLVSLDLFTQFLVEIDGLTKKNQQIFLLAATTNLQSIDPALIRSGRFDKHIYLKNPNSISKYHLIKKSIKNFSCKVNFNWIKVLNKTINFTNCSVIWLIETSFIYSLFYSKNKLKITNVELQYCFNQIENRSHLIIWDSNLMKYITNCITKMQYLLNKYFYNYTNFGQKNSQKNLKLFDSQIKTYIDNTHSISRYKIFNILHQNLFPFVIYDTFIISNFLYKTTYYQSTLFNNYILTKNLFQFLTSYTNYNSIQKSILIQNYIFSIYKNLYIKINTQII</sequence>
<proteinExistence type="predicted"/>
<accession>A0A170TQL0</accession>
<dbReference type="GO" id="GO:0051301">
    <property type="term" value="P:cell division"/>
    <property type="evidence" value="ECO:0007669"/>
    <property type="project" value="UniProtKB-KW"/>
</dbReference>
<keyword evidence="1" id="KW-0812">Transmembrane</keyword>
<dbReference type="GeneID" id="27911643"/>
<dbReference type="GO" id="GO:0005524">
    <property type="term" value="F:ATP binding"/>
    <property type="evidence" value="ECO:0007669"/>
    <property type="project" value="InterPro"/>
</dbReference>
<dbReference type="AlphaFoldDB" id="A0A170TQL0"/>
<keyword evidence="3" id="KW-0150">Chloroplast</keyword>
<keyword evidence="3" id="KW-0934">Plastid</keyword>
<organism evidence="3">
    <name type="scientific">Verdigellas peltata</name>
    <dbReference type="NCBI Taxonomy" id="542676"/>
    <lineage>
        <taxon>Eukaryota</taxon>
        <taxon>Viridiplantae</taxon>
        <taxon>Prasinodermophyta</taxon>
        <taxon>Palmophyllophyceae</taxon>
        <taxon>Palmophyllales</taxon>
        <taxon>Palmophyllaceae</taxon>
        <taxon>Verdigellas</taxon>
    </lineage>
</organism>
<dbReference type="InterPro" id="IPR003593">
    <property type="entry name" value="AAA+_ATPase"/>
</dbReference>
<dbReference type="EMBL" id="LT174527">
    <property type="protein sequence ID" value="CZF96712.1"/>
    <property type="molecule type" value="Genomic_DNA"/>
</dbReference>
<feature type="transmembrane region" description="Helical" evidence="1">
    <location>
        <begin position="42"/>
        <end position="60"/>
    </location>
</feature>
<evidence type="ECO:0000256" key="1">
    <source>
        <dbReference type="SAM" id="Phobius"/>
    </source>
</evidence>
<keyword evidence="1" id="KW-1133">Transmembrane helix</keyword>
<dbReference type="Pfam" id="PF00004">
    <property type="entry name" value="AAA"/>
    <property type="match status" value="1"/>
</dbReference>
<keyword evidence="3" id="KW-0131">Cell cycle</keyword>
<keyword evidence="1" id="KW-0472">Membrane</keyword>
<feature type="domain" description="AAA+ ATPase" evidence="2">
    <location>
        <begin position="275"/>
        <end position="441"/>
    </location>
</feature>
<dbReference type="PANTHER" id="PTHR23077">
    <property type="entry name" value="AAA-FAMILY ATPASE"/>
    <property type="match status" value="1"/>
</dbReference>
<protein>
    <submittedName>
        <fullName evidence="3">Cell division protein</fullName>
    </submittedName>
</protein>